<keyword evidence="4" id="KW-1003">Cell membrane</keyword>
<feature type="transmembrane region" description="Helical" evidence="9">
    <location>
        <begin position="371"/>
        <end position="391"/>
    </location>
</feature>
<dbReference type="InterPro" id="IPR004812">
    <property type="entry name" value="Efflux_drug-R_Bcr/CmlA"/>
</dbReference>
<dbReference type="GO" id="GO:1990961">
    <property type="term" value="P:xenobiotic detoxification by transmembrane export across the plasma membrane"/>
    <property type="evidence" value="ECO:0007669"/>
    <property type="project" value="InterPro"/>
</dbReference>
<dbReference type="EMBL" id="BONO01000011">
    <property type="protein sequence ID" value="GIG36350.1"/>
    <property type="molecule type" value="Genomic_DNA"/>
</dbReference>
<keyword evidence="5 9" id="KW-0812">Transmembrane</keyword>
<evidence type="ECO:0000256" key="4">
    <source>
        <dbReference type="ARBA" id="ARBA00022475"/>
    </source>
</evidence>
<feature type="transmembrane region" description="Helical" evidence="9">
    <location>
        <begin position="164"/>
        <end position="186"/>
    </location>
</feature>
<feature type="transmembrane region" description="Helical" evidence="9">
    <location>
        <begin position="279"/>
        <end position="300"/>
    </location>
</feature>
<dbReference type="Gene3D" id="1.20.1720.10">
    <property type="entry name" value="Multidrug resistance protein D"/>
    <property type="match status" value="1"/>
</dbReference>
<dbReference type="PANTHER" id="PTHR23502">
    <property type="entry name" value="MAJOR FACILITATOR SUPERFAMILY"/>
    <property type="match status" value="1"/>
</dbReference>
<dbReference type="InterPro" id="IPR020846">
    <property type="entry name" value="MFS_dom"/>
</dbReference>
<evidence type="ECO:0000313" key="12">
    <source>
        <dbReference type="Proteomes" id="UP000642125"/>
    </source>
</evidence>
<feature type="transmembrane region" description="Helical" evidence="9">
    <location>
        <begin position="243"/>
        <end position="267"/>
    </location>
</feature>
<organism evidence="11 12">
    <name type="scientific">Cellulomonas pakistanensis</name>
    <dbReference type="NCBI Taxonomy" id="992287"/>
    <lineage>
        <taxon>Bacteria</taxon>
        <taxon>Bacillati</taxon>
        <taxon>Actinomycetota</taxon>
        <taxon>Actinomycetes</taxon>
        <taxon>Micrococcales</taxon>
        <taxon>Cellulomonadaceae</taxon>
        <taxon>Cellulomonas</taxon>
    </lineage>
</organism>
<dbReference type="InterPro" id="IPR036259">
    <property type="entry name" value="MFS_trans_sf"/>
</dbReference>
<sequence>MGHEMSTGEPVPTPARPSTTAAAPAGTPAPAAALRPSAKYVLLLGVMTALPAITTDIYLPSLPDVARDLDTSAAAAQLTMTMMLVGGAAGQLVIGPLSDRFGRRLPVLIGVALHVVTSLLCAIAPAIIPLIGLRMVQGFFNASASVVAMAVIRDRFVGPDASRLLSRLMLVIGVAPLFAPSVGGLIAGQWGWRAVFVALALYGAALWVVVLLRLPETLPRERRLASARGVWSGYRVLIRDRHFVALALLPGLGLAVLMSYVVGSPFVLREGFGLTSGQFALVFAINGIGLVGGAQVNAALVRRYAPIQIIRVALPISFVLVLALLVLALTGAGGLPALLVVLFLTMSLVNFTPPNASAIALSRHGERAGTAAAFIGALQAGVSGVVAPLVGVLGESAWAMATVMLAGAGGALLVLALATPAYRRGGWTEGGLGGATVSEAAAEAR</sequence>
<evidence type="ECO:0000256" key="8">
    <source>
        <dbReference type="SAM" id="MobiDB-lite"/>
    </source>
</evidence>
<reference evidence="11" key="1">
    <citation type="submission" date="2021-01" db="EMBL/GenBank/DDBJ databases">
        <title>Whole genome shotgun sequence of Cellulomonas pakistanensis NBRC 110800.</title>
        <authorList>
            <person name="Komaki H."/>
            <person name="Tamura T."/>
        </authorList>
    </citation>
    <scope>NUCLEOTIDE SEQUENCE</scope>
    <source>
        <strain evidence="11">NBRC 110800</strain>
    </source>
</reference>
<keyword evidence="7 9" id="KW-0472">Membrane</keyword>
<accession>A0A919PB61</accession>
<evidence type="ECO:0000256" key="2">
    <source>
        <dbReference type="ARBA" id="ARBA00006236"/>
    </source>
</evidence>
<comment type="subcellular location">
    <subcellularLocation>
        <location evidence="1">Cell membrane</location>
        <topology evidence="1">Multi-pass membrane protein</topology>
    </subcellularLocation>
</comment>
<evidence type="ECO:0000256" key="9">
    <source>
        <dbReference type="SAM" id="Phobius"/>
    </source>
</evidence>
<evidence type="ECO:0000259" key="10">
    <source>
        <dbReference type="PROSITE" id="PS50850"/>
    </source>
</evidence>
<feature type="region of interest" description="Disordered" evidence="8">
    <location>
        <begin position="1"/>
        <end position="30"/>
    </location>
</feature>
<evidence type="ECO:0000256" key="5">
    <source>
        <dbReference type="ARBA" id="ARBA00022692"/>
    </source>
</evidence>
<feature type="transmembrane region" description="Helical" evidence="9">
    <location>
        <begin position="192"/>
        <end position="214"/>
    </location>
</feature>
<dbReference type="Pfam" id="PF07690">
    <property type="entry name" value="MFS_1"/>
    <property type="match status" value="1"/>
</dbReference>
<dbReference type="GO" id="GO:0042910">
    <property type="term" value="F:xenobiotic transmembrane transporter activity"/>
    <property type="evidence" value="ECO:0007669"/>
    <property type="project" value="InterPro"/>
</dbReference>
<name>A0A919PB61_9CELL</name>
<dbReference type="AlphaFoldDB" id="A0A919PB61"/>
<dbReference type="CDD" id="cd17320">
    <property type="entry name" value="MFS_MdfA_MDR_like"/>
    <property type="match status" value="1"/>
</dbReference>
<comment type="similarity">
    <text evidence="2">Belongs to the major facilitator superfamily. Bcr/CmlA family.</text>
</comment>
<dbReference type="NCBIfam" id="TIGR00710">
    <property type="entry name" value="efflux_Bcr_CflA"/>
    <property type="match status" value="1"/>
</dbReference>
<keyword evidence="6 9" id="KW-1133">Transmembrane helix</keyword>
<dbReference type="SUPFAM" id="SSF103473">
    <property type="entry name" value="MFS general substrate transporter"/>
    <property type="match status" value="1"/>
</dbReference>
<feature type="transmembrane region" description="Helical" evidence="9">
    <location>
        <begin position="335"/>
        <end position="351"/>
    </location>
</feature>
<keyword evidence="3" id="KW-0813">Transport</keyword>
<evidence type="ECO:0000256" key="3">
    <source>
        <dbReference type="ARBA" id="ARBA00022448"/>
    </source>
</evidence>
<feature type="transmembrane region" description="Helical" evidence="9">
    <location>
        <begin position="397"/>
        <end position="418"/>
    </location>
</feature>
<protein>
    <submittedName>
        <fullName evidence="11">Multidrug resistance transporter, Bcr/CflA family protein</fullName>
    </submittedName>
</protein>
<evidence type="ECO:0000256" key="1">
    <source>
        <dbReference type="ARBA" id="ARBA00004651"/>
    </source>
</evidence>
<comment type="caution">
    <text evidence="11">The sequence shown here is derived from an EMBL/GenBank/DDBJ whole genome shotgun (WGS) entry which is preliminary data.</text>
</comment>
<feature type="transmembrane region" description="Helical" evidence="9">
    <location>
        <begin position="134"/>
        <end position="152"/>
    </location>
</feature>
<feature type="compositionally biased region" description="Low complexity" evidence="8">
    <location>
        <begin position="16"/>
        <end position="30"/>
    </location>
</feature>
<dbReference type="PANTHER" id="PTHR23502:SF132">
    <property type="entry name" value="POLYAMINE TRANSPORTER 2-RELATED"/>
    <property type="match status" value="1"/>
</dbReference>
<dbReference type="PROSITE" id="PS00216">
    <property type="entry name" value="SUGAR_TRANSPORT_1"/>
    <property type="match status" value="1"/>
</dbReference>
<feature type="transmembrane region" description="Helical" evidence="9">
    <location>
        <begin position="312"/>
        <end position="329"/>
    </location>
</feature>
<evidence type="ECO:0000256" key="6">
    <source>
        <dbReference type="ARBA" id="ARBA00022989"/>
    </source>
</evidence>
<feature type="transmembrane region" description="Helical" evidence="9">
    <location>
        <begin position="40"/>
        <end position="59"/>
    </location>
</feature>
<gene>
    <name evidence="11" type="ORF">Cpa01nite_17310</name>
</gene>
<feature type="transmembrane region" description="Helical" evidence="9">
    <location>
        <begin position="105"/>
        <end position="128"/>
    </location>
</feature>
<dbReference type="InterPro" id="IPR005829">
    <property type="entry name" value="Sugar_transporter_CS"/>
</dbReference>
<dbReference type="Proteomes" id="UP000642125">
    <property type="component" value="Unassembled WGS sequence"/>
</dbReference>
<dbReference type="InterPro" id="IPR011701">
    <property type="entry name" value="MFS"/>
</dbReference>
<proteinExistence type="inferred from homology"/>
<keyword evidence="12" id="KW-1185">Reference proteome</keyword>
<dbReference type="PROSITE" id="PS50850">
    <property type="entry name" value="MFS"/>
    <property type="match status" value="1"/>
</dbReference>
<feature type="domain" description="Major facilitator superfamily (MFS) profile" evidence="10">
    <location>
        <begin position="40"/>
        <end position="424"/>
    </location>
</feature>
<dbReference type="GO" id="GO:0005886">
    <property type="term" value="C:plasma membrane"/>
    <property type="evidence" value="ECO:0007669"/>
    <property type="project" value="UniProtKB-SubCell"/>
</dbReference>
<feature type="transmembrane region" description="Helical" evidence="9">
    <location>
        <begin position="71"/>
        <end position="93"/>
    </location>
</feature>
<evidence type="ECO:0000256" key="7">
    <source>
        <dbReference type="ARBA" id="ARBA00023136"/>
    </source>
</evidence>
<evidence type="ECO:0000313" key="11">
    <source>
        <dbReference type="EMBL" id="GIG36350.1"/>
    </source>
</evidence>